<dbReference type="GO" id="GO:0003700">
    <property type="term" value="F:DNA-binding transcription factor activity"/>
    <property type="evidence" value="ECO:0007669"/>
    <property type="project" value="InterPro"/>
</dbReference>
<gene>
    <name evidence="5" type="primary">ydfH_4</name>
    <name evidence="5" type="ORF">RS86_03781</name>
</gene>
<dbReference type="InterPro" id="IPR036388">
    <property type="entry name" value="WH-like_DNA-bd_sf"/>
</dbReference>
<feature type="domain" description="HTH gntR-type" evidence="4">
    <location>
        <begin position="12"/>
        <end position="79"/>
    </location>
</feature>
<comment type="caution">
    <text evidence="5">The sequence shown here is derived from an EMBL/GenBank/DDBJ whole genome shotgun (WGS) entry which is preliminary data.</text>
</comment>
<dbReference type="PATRIC" id="fig|582680.6.peg.3868"/>
<dbReference type="SUPFAM" id="SSF48008">
    <property type="entry name" value="GntR ligand-binding domain-like"/>
    <property type="match status" value="1"/>
</dbReference>
<evidence type="ECO:0000256" key="3">
    <source>
        <dbReference type="ARBA" id="ARBA00023163"/>
    </source>
</evidence>
<dbReference type="SMART" id="SM00895">
    <property type="entry name" value="FCD"/>
    <property type="match status" value="1"/>
</dbReference>
<dbReference type="SUPFAM" id="SSF46785">
    <property type="entry name" value="Winged helix' DNA-binding domain"/>
    <property type="match status" value="1"/>
</dbReference>
<dbReference type="InterPro" id="IPR000524">
    <property type="entry name" value="Tscrpt_reg_HTH_GntR"/>
</dbReference>
<dbReference type="Proteomes" id="UP000033740">
    <property type="component" value="Unassembled WGS sequence"/>
</dbReference>
<dbReference type="RefSeq" id="WP_045273807.1">
    <property type="nucleotide sequence ID" value="NZ_JYIX01000040.1"/>
</dbReference>
<evidence type="ECO:0000256" key="1">
    <source>
        <dbReference type="ARBA" id="ARBA00023015"/>
    </source>
</evidence>
<keyword evidence="2" id="KW-0238">DNA-binding</keyword>
<dbReference type="Pfam" id="PF07729">
    <property type="entry name" value="FCD"/>
    <property type="match status" value="1"/>
</dbReference>
<evidence type="ECO:0000259" key="4">
    <source>
        <dbReference type="PROSITE" id="PS50949"/>
    </source>
</evidence>
<evidence type="ECO:0000313" key="5">
    <source>
        <dbReference type="EMBL" id="KJL30836.1"/>
    </source>
</evidence>
<sequence length="221" mass="24688">METGPESDGTAIALADRVYRDLLRAIIDGDVAPGAWLKERELSERFAVSRIPVRQALQRLESEGFVVTSRHRGANVTPLTRADIHDLFDTRLCFEPFAAQRAAERVHEGIETIDRLRALHEDASVIDAEAARAASLDFHSEIVRLSGSRLLLRSLGPLVGRMEWVFRLTRETRDSEQTDEHVELVESIAHGRGALASAQMYAHIEMSREPVLSQLDGVLEN</sequence>
<reference evidence="5 6" key="1">
    <citation type="submission" date="2015-02" db="EMBL/GenBank/DDBJ databases">
        <title>Draft genome sequences of ten Microbacterium spp. with emphasis on heavy metal contaminated environments.</title>
        <authorList>
            <person name="Corretto E."/>
        </authorList>
    </citation>
    <scope>NUCLEOTIDE SEQUENCE [LARGE SCALE GENOMIC DNA]</scope>
    <source>
        <strain evidence="5 6">ARN176</strain>
    </source>
</reference>
<dbReference type="InterPro" id="IPR036390">
    <property type="entry name" value="WH_DNA-bd_sf"/>
</dbReference>
<dbReference type="InterPro" id="IPR008920">
    <property type="entry name" value="TF_FadR/GntR_C"/>
</dbReference>
<name>A0A0F0LH25_9MICO</name>
<dbReference type="InterPro" id="IPR011711">
    <property type="entry name" value="GntR_C"/>
</dbReference>
<dbReference type="CDD" id="cd07377">
    <property type="entry name" value="WHTH_GntR"/>
    <property type="match status" value="1"/>
</dbReference>
<dbReference type="EMBL" id="JYIX01000040">
    <property type="protein sequence ID" value="KJL30836.1"/>
    <property type="molecule type" value="Genomic_DNA"/>
</dbReference>
<accession>A0A0F0LH25</accession>
<dbReference type="AlphaFoldDB" id="A0A0F0LH25"/>
<dbReference type="GO" id="GO:0003677">
    <property type="term" value="F:DNA binding"/>
    <property type="evidence" value="ECO:0007669"/>
    <property type="project" value="UniProtKB-KW"/>
</dbReference>
<proteinExistence type="predicted"/>
<evidence type="ECO:0000256" key="2">
    <source>
        <dbReference type="ARBA" id="ARBA00023125"/>
    </source>
</evidence>
<keyword evidence="3" id="KW-0804">Transcription</keyword>
<evidence type="ECO:0000313" key="6">
    <source>
        <dbReference type="Proteomes" id="UP000033740"/>
    </source>
</evidence>
<dbReference type="Gene3D" id="1.10.10.10">
    <property type="entry name" value="Winged helix-like DNA-binding domain superfamily/Winged helix DNA-binding domain"/>
    <property type="match status" value="1"/>
</dbReference>
<dbReference type="SMART" id="SM00345">
    <property type="entry name" value="HTH_GNTR"/>
    <property type="match status" value="1"/>
</dbReference>
<dbReference type="PRINTS" id="PR00035">
    <property type="entry name" value="HTHGNTR"/>
</dbReference>
<keyword evidence="1" id="KW-0805">Transcription regulation</keyword>
<protein>
    <submittedName>
        <fullName evidence="5">Putative HTH-type transcriptional regulator YdfH</fullName>
    </submittedName>
</protein>
<dbReference type="Pfam" id="PF00392">
    <property type="entry name" value="GntR"/>
    <property type="match status" value="1"/>
</dbReference>
<organism evidence="5 6">
    <name type="scientific">Microbacterium azadirachtae</name>
    <dbReference type="NCBI Taxonomy" id="582680"/>
    <lineage>
        <taxon>Bacteria</taxon>
        <taxon>Bacillati</taxon>
        <taxon>Actinomycetota</taxon>
        <taxon>Actinomycetes</taxon>
        <taxon>Micrococcales</taxon>
        <taxon>Microbacteriaceae</taxon>
        <taxon>Microbacterium</taxon>
    </lineage>
</organism>
<keyword evidence="6" id="KW-1185">Reference proteome</keyword>
<dbReference type="STRING" id="582680.RS86_03781"/>
<dbReference type="PROSITE" id="PS50949">
    <property type="entry name" value="HTH_GNTR"/>
    <property type="match status" value="1"/>
</dbReference>
<dbReference type="PANTHER" id="PTHR43537:SF24">
    <property type="entry name" value="GLUCONATE OPERON TRANSCRIPTIONAL REPRESSOR"/>
    <property type="match status" value="1"/>
</dbReference>
<dbReference type="Gene3D" id="1.20.120.530">
    <property type="entry name" value="GntR ligand-binding domain-like"/>
    <property type="match status" value="1"/>
</dbReference>
<dbReference type="PANTHER" id="PTHR43537">
    <property type="entry name" value="TRANSCRIPTIONAL REGULATOR, GNTR FAMILY"/>
    <property type="match status" value="1"/>
</dbReference>